<organism evidence="1 2">
    <name type="scientific">Colletotrichum godetiae</name>
    <dbReference type="NCBI Taxonomy" id="1209918"/>
    <lineage>
        <taxon>Eukaryota</taxon>
        <taxon>Fungi</taxon>
        <taxon>Dikarya</taxon>
        <taxon>Ascomycota</taxon>
        <taxon>Pezizomycotina</taxon>
        <taxon>Sordariomycetes</taxon>
        <taxon>Hypocreomycetidae</taxon>
        <taxon>Glomerellales</taxon>
        <taxon>Glomerellaceae</taxon>
        <taxon>Colletotrichum</taxon>
        <taxon>Colletotrichum acutatum species complex</taxon>
    </lineage>
</organism>
<comment type="caution">
    <text evidence="1">The sequence shown here is derived from an EMBL/GenBank/DDBJ whole genome shotgun (WGS) entry which is preliminary data.</text>
</comment>
<gene>
    <name evidence="1" type="ORF">BDP55DRAFT_673313</name>
</gene>
<evidence type="ECO:0000313" key="2">
    <source>
        <dbReference type="Proteomes" id="UP001224890"/>
    </source>
</evidence>
<dbReference type="GeneID" id="85460114"/>
<reference evidence="1" key="1">
    <citation type="submission" date="2021-06" db="EMBL/GenBank/DDBJ databases">
        <title>Comparative genomics, transcriptomics and evolutionary studies reveal genomic signatures of adaptation to plant cell wall in hemibiotrophic fungi.</title>
        <authorList>
            <consortium name="DOE Joint Genome Institute"/>
            <person name="Baroncelli R."/>
            <person name="Diaz J.F."/>
            <person name="Benocci T."/>
            <person name="Peng M."/>
            <person name="Battaglia E."/>
            <person name="Haridas S."/>
            <person name="Andreopoulos W."/>
            <person name="Labutti K."/>
            <person name="Pangilinan J."/>
            <person name="Floch G.L."/>
            <person name="Makela M.R."/>
            <person name="Henrissat B."/>
            <person name="Grigoriev I.V."/>
            <person name="Crouch J.A."/>
            <person name="De Vries R.P."/>
            <person name="Sukno S.A."/>
            <person name="Thon M.R."/>
        </authorList>
    </citation>
    <scope>NUCLEOTIDE SEQUENCE</scope>
    <source>
        <strain evidence="1">CBS 193.32</strain>
    </source>
</reference>
<name>A0AAJ0AH55_9PEZI</name>
<dbReference type="EMBL" id="JAHMHR010000039">
    <property type="protein sequence ID" value="KAK1672257.1"/>
    <property type="molecule type" value="Genomic_DNA"/>
</dbReference>
<dbReference type="Proteomes" id="UP001224890">
    <property type="component" value="Unassembled WGS sequence"/>
</dbReference>
<dbReference type="RefSeq" id="XP_060426260.1">
    <property type="nucleotide sequence ID" value="XM_060575588.1"/>
</dbReference>
<keyword evidence="2" id="KW-1185">Reference proteome</keyword>
<accession>A0AAJ0AH55</accession>
<evidence type="ECO:0000313" key="1">
    <source>
        <dbReference type="EMBL" id="KAK1672257.1"/>
    </source>
</evidence>
<dbReference type="AlphaFoldDB" id="A0AAJ0AH55"/>
<sequence length="129" mass="14018">MSASATIMQVGRVGASCGHESRFESGDPCQCPALLVSPGPGLVVSNSERQPLQQRGGAKQFEYPWRRYRGIQVKRGVFGRGWLIVHVIPVSQKAPSIPDSADGLGRFRPPMILEAERVELGASQSQCEK</sequence>
<proteinExistence type="predicted"/>
<protein>
    <submittedName>
        <fullName evidence="1">Uncharacterized protein</fullName>
    </submittedName>
</protein>